<evidence type="ECO:0000313" key="2">
    <source>
        <dbReference type="EMBL" id="MSU90009.1"/>
    </source>
</evidence>
<dbReference type="EMBL" id="WIND01000006">
    <property type="protein sequence ID" value="MSU90009.1"/>
    <property type="molecule type" value="Genomic_DNA"/>
</dbReference>
<accession>A0A6L5Z124</accession>
<gene>
    <name evidence="2" type="ORF">GE300_10345</name>
</gene>
<comment type="caution">
    <text evidence="2">The sequence shown here is derived from an EMBL/GenBank/DDBJ whole genome shotgun (WGS) entry which is preliminary data.</text>
</comment>
<dbReference type="Pfam" id="PF11351">
    <property type="entry name" value="GTA_holin_3TM"/>
    <property type="match status" value="1"/>
</dbReference>
<feature type="region of interest" description="Disordered" evidence="1">
    <location>
        <begin position="147"/>
        <end position="176"/>
    </location>
</feature>
<evidence type="ECO:0000313" key="3">
    <source>
        <dbReference type="Proteomes" id="UP000474957"/>
    </source>
</evidence>
<sequence length="196" mass="20960">MGVMQALGLIPALRRTAEVFVANRTERARQEHAENIASLEQLGTEFARPRAGVFDGLVDALNRLPRPALALGTLGLFGFAMADPVAFGVRMQGLALVPEPLWWLLGAIVSFYFGARELNYFRGARAATDPAAVSRTVDAMTQLRTLAAPEAPPEAPAPEAPAPEAPEARAPLGVDPAAANPALAEWRARQSQQSRQ</sequence>
<feature type="compositionally biased region" description="Pro residues" evidence="1">
    <location>
        <begin position="150"/>
        <end position="164"/>
    </location>
</feature>
<dbReference type="AlphaFoldDB" id="A0A6L5Z124"/>
<keyword evidence="3" id="KW-1185">Reference proteome</keyword>
<evidence type="ECO:0000256" key="1">
    <source>
        <dbReference type="SAM" id="MobiDB-lite"/>
    </source>
</evidence>
<protein>
    <submittedName>
        <fullName evidence="2">Carboxylesterase</fullName>
    </submittedName>
</protein>
<reference evidence="2 3" key="1">
    <citation type="submission" date="2019-10" db="EMBL/GenBank/DDBJ databases">
        <title>Cognatihalovulum marinum gen. nov. sp. nov., a new member of the family Rhodobacteraceae isolated from deep seawater of the Northwest Indian Ocean.</title>
        <authorList>
            <person name="Ruan C."/>
            <person name="Wang J."/>
            <person name="Zheng X."/>
            <person name="Song L."/>
            <person name="Zhu Y."/>
            <person name="Huang Y."/>
            <person name="Lu Z."/>
            <person name="Du W."/>
            <person name="Huang L."/>
            <person name="Dai X."/>
        </authorList>
    </citation>
    <scope>NUCLEOTIDE SEQUENCE [LARGE SCALE GENOMIC DNA]</scope>
    <source>
        <strain evidence="2 3">2CG4</strain>
    </source>
</reference>
<organism evidence="2 3">
    <name type="scientific">Halovulum marinum</name>
    <dbReference type="NCBI Taxonomy" id="2662447"/>
    <lineage>
        <taxon>Bacteria</taxon>
        <taxon>Pseudomonadati</taxon>
        <taxon>Pseudomonadota</taxon>
        <taxon>Alphaproteobacteria</taxon>
        <taxon>Rhodobacterales</taxon>
        <taxon>Paracoccaceae</taxon>
        <taxon>Halovulum</taxon>
    </lineage>
</organism>
<name>A0A6L5Z124_9RHOB</name>
<dbReference type="Proteomes" id="UP000474957">
    <property type="component" value="Unassembled WGS sequence"/>
</dbReference>
<proteinExistence type="predicted"/>
<dbReference type="InterPro" id="IPR021497">
    <property type="entry name" value="GTA_holin_3TM"/>
</dbReference>
<dbReference type="RefSeq" id="WP_154446493.1">
    <property type="nucleotide sequence ID" value="NZ_WIND01000006.1"/>
</dbReference>